<dbReference type="InterPro" id="IPR027271">
    <property type="entry name" value="Acetolactate_synth/TF_NikR_C"/>
</dbReference>
<proteinExistence type="predicted"/>
<gene>
    <name evidence="1" type="primary">hydR</name>
    <name evidence="1" type="ORF">SBF1_40031</name>
</gene>
<dbReference type="InterPro" id="IPR023860">
    <property type="entry name" value="FeFe-hyd_TM1266"/>
</dbReference>
<dbReference type="Proteomes" id="UP000238916">
    <property type="component" value="Unassembled WGS sequence"/>
</dbReference>
<dbReference type="NCBIfam" id="TIGR03959">
    <property type="entry name" value="hyd_TM1266"/>
    <property type="match status" value="1"/>
</dbReference>
<dbReference type="Gene3D" id="3.30.70.1150">
    <property type="entry name" value="ACT-like. Chain A, domain 2"/>
    <property type="match status" value="1"/>
</dbReference>
<protein>
    <submittedName>
        <fullName evidence="1">(FeFe) hydrogenase system regulator</fullName>
    </submittedName>
</protein>
<sequence>MDKRIGVIGIVIEEFESANKVNETLHELASIIVGRMGIPRKERGIAIISLIVEGTSDEISAMTGKLGKIRGVSVKSALTKKLEE</sequence>
<dbReference type="SUPFAM" id="SSF55021">
    <property type="entry name" value="ACT-like"/>
    <property type="match status" value="1"/>
</dbReference>
<dbReference type="InterPro" id="IPR045865">
    <property type="entry name" value="ACT-like_dom_sf"/>
</dbReference>
<dbReference type="Pfam" id="PF21699">
    <property type="entry name" value="TM1266-like"/>
    <property type="match status" value="1"/>
</dbReference>
<dbReference type="AlphaFoldDB" id="A0A2U3L857"/>
<accession>A0A2U3L857</accession>
<dbReference type="EMBL" id="OMOF01000334">
    <property type="protein sequence ID" value="SPF48000.1"/>
    <property type="molecule type" value="Genomic_DNA"/>
</dbReference>
<organism evidence="1 2">
    <name type="scientific">Candidatus Desulfosporosinus infrequens</name>
    <dbReference type="NCBI Taxonomy" id="2043169"/>
    <lineage>
        <taxon>Bacteria</taxon>
        <taxon>Bacillati</taxon>
        <taxon>Bacillota</taxon>
        <taxon>Clostridia</taxon>
        <taxon>Eubacteriales</taxon>
        <taxon>Desulfitobacteriaceae</taxon>
        <taxon>Desulfosporosinus</taxon>
    </lineage>
</organism>
<dbReference type="OrthoDB" id="9796135at2"/>
<name>A0A2U3L857_9FIRM</name>
<evidence type="ECO:0000313" key="2">
    <source>
        <dbReference type="Proteomes" id="UP000238916"/>
    </source>
</evidence>
<evidence type="ECO:0000313" key="1">
    <source>
        <dbReference type="EMBL" id="SPF48000.1"/>
    </source>
</evidence>
<reference evidence="2" key="1">
    <citation type="submission" date="2018-02" db="EMBL/GenBank/DDBJ databases">
        <authorList>
            <person name="Hausmann B."/>
        </authorList>
    </citation>
    <scope>NUCLEOTIDE SEQUENCE [LARGE SCALE GENOMIC DNA]</scope>
    <source>
        <strain evidence="2">Peat soil MAG SbF1</strain>
    </source>
</reference>